<reference evidence="4" key="1">
    <citation type="submission" date="2016-11" db="EMBL/GenBank/DDBJ databases">
        <authorList>
            <person name="Varghese N."/>
            <person name="Submissions S."/>
        </authorList>
    </citation>
    <scope>NUCLEOTIDE SEQUENCE [LARGE SCALE GENOMIC DNA]</scope>
    <source>
        <strain evidence="4">DSM 19859</strain>
    </source>
</reference>
<proteinExistence type="predicted"/>
<protein>
    <submittedName>
        <fullName evidence="3">Uncharacterized protein</fullName>
    </submittedName>
</protein>
<keyword evidence="5" id="KW-1185">Reference proteome</keyword>
<accession>A0A1M5ZL06</accession>
<dbReference type="EMBL" id="QOVN01000006">
    <property type="protein sequence ID" value="RXG27813.1"/>
    <property type="molecule type" value="Genomic_DNA"/>
</dbReference>
<sequence>MVTFLIILGALLIINVLLFKFSVAGGPVAEKPRKHVTPKQKDLRQPLAFNKAS</sequence>
<dbReference type="AlphaFoldDB" id="A0A1M5ZL06"/>
<feature type="region of interest" description="Disordered" evidence="1">
    <location>
        <begin position="30"/>
        <end position="53"/>
    </location>
</feature>
<evidence type="ECO:0000313" key="2">
    <source>
        <dbReference type="EMBL" id="RXG27813.1"/>
    </source>
</evidence>
<dbReference type="Proteomes" id="UP000184240">
    <property type="component" value="Unassembled WGS sequence"/>
</dbReference>
<dbReference type="RefSeq" id="WP_164916946.1">
    <property type="nucleotide sequence ID" value="NZ_CP084318.1"/>
</dbReference>
<evidence type="ECO:0000313" key="3">
    <source>
        <dbReference type="EMBL" id="SHI24623.1"/>
    </source>
</evidence>
<evidence type="ECO:0000313" key="5">
    <source>
        <dbReference type="Proteomes" id="UP000290037"/>
    </source>
</evidence>
<dbReference type="STRING" id="573501.SAMN04487999_3179"/>
<dbReference type="Proteomes" id="UP000290037">
    <property type="component" value="Unassembled WGS sequence"/>
</dbReference>
<name>A0A1M5ZL06_9FLAO</name>
<reference evidence="2 5" key="3">
    <citation type="submission" date="2018-07" db="EMBL/GenBank/DDBJ databases">
        <title>Leeuwenhoekiella genomics.</title>
        <authorList>
            <person name="Tahon G."/>
            <person name="Willems A."/>
        </authorList>
    </citation>
    <scope>NUCLEOTIDE SEQUENCE [LARGE SCALE GENOMIC DNA]</scope>
    <source>
        <strain evidence="2 5">LMG 24856</strain>
    </source>
</reference>
<evidence type="ECO:0000313" key="4">
    <source>
        <dbReference type="Proteomes" id="UP000184240"/>
    </source>
</evidence>
<evidence type="ECO:0000256" key="1">
    <source>
        <dbReference type="SAM" id="MobiDB-lite"/>
    </source>
</evidence>
<organism evidence="3 4">
    <name type="scientific">Leeuwenhoekiella palythoae</name>
    <dbReference type="NCBI Taxonomy" id="573501"/>
    <lineage>
        <taxon>Bacteria</taxon>
        <taxon>Pseudomonadati</taxon>
        <taxon>Bacteroidota</taxon>
        <taxon>Flavobacteriia</taxon>
        <taxon>Flavobacteriales</taxon>
        <taxon>Flavobacteriaceae</taxon>
        <taxon>Leeuwenhoekiella</taxon>
    </lineage>
</organism>
<reference evidence="3" key="2">
    <citation type="submission" date="2016-11" db="EMBL/GenBank/DDBJ databases">
        <authorList>
            <person name="Jaros S."/>
            <person name="Januszkiewicz K."/>
            <person name="Wedrychowicz H."/>
        </authorList>
    </citation>
    <scope>NUCLEOTIDE SEQUENCE [LARGE SCALE GENOMIC DNA]</scope>
    <source>
        <strain evidence="3">DSM 19859</strain>
    </source>
</reference>
<gene>
    <name evidence="2" type="ORF">DSM01_2932</name>
    <name evidence="3" type="ORF">SAMN04487999_3179</name>
</gene>
<dbReference type="EMBL" id="FQXT01000006">
    <property type="protein sequence ID" value="SHI24623.1"/>
    <property type="molecule type" value="Genomic_DNA"/>
</dbReference>